<dbReference type="OrthoDB" id="10253954at2759"/>
<dbReference type="InterPro" id="IPR016130">
    <property type="entry name" value="Tyr_Pase_AS"/>
</dbReference>
<dbReference type="SMART" id="SM00404">
    <property type="entry name" value="PTPc_motif"/>
    <property type="match status" value="1"/>
</dbReference>
<dbReference type="InterPro" id="IPR003595">
    <property type="entry name" value="Tyr_Pase_cat"/>
</dbReference>
<evidence type="ECO:0000256" key="1">
    <source>
        <dbReference type="SAM" id="MobiDB-lite"/>
    </source>
</evidence>
<dbReference type="GeneID" id="110984383"/>
<evidence type="ECO:0000259" key="3">
    <source>
        <dbReference type="PROSITE" id="PS50056"/>
    </source>
</evidence>
<feature type="domain" description="Tyrosine-protein phosphatase" evidence="2">
    <location>
        <begin position="1"/>
        <end position="166"/>
    </location>
</feature>
<dbReference type="RefSeq" id="XP_022100235.1">
    <property type="nucleotide sequence ID" value="XM_022244543.1"/>
</dbReference>
<name>A0A8B7Z611_ACAPL</name>
<reference evidence="5" key="1">
    <citation type="submission" date="2025-08" db="UniProtKB">
        <authorList>
            <consortium name="RefSeq"/>
        </authorList>
    </citation>
    <scope>IDENTIFICATION</scope>
</reference>
<dbReference type="Proteomes" id="UP000694845">
    <property type="component" value="Unplaced"/>
</dbReference>
<evidence type="ECO:0000259" key="2">
    <source>
        <dbReference type="PROSITE" id="PS50055"/>
    </source>
</evidence>
<dbReference type="SMART" id="SM00194">
    <property type="entry name" value="PTPc"/>
    <property type="match status" value="1"/>
</dbReference>
<sequence length="213" mass="24633">MTSIVMLNAMDLSDSSCPQYWPDEGSQDHGLFTVTVANVVKFDGYNVKLMKLEHRRQKRSQYLKHYQVTDWPVNQEMPKSPSTLLHLILTVEKEKEKGKHSPILVHCIDGLNRSGVFCVLKNSLDRLHQDDTVDIMQTTKVLRLNRPNMLNDLNLYRFCYDAMLAYVSNPDEFRVDIMPQPVYENMPAKQEEKATPEESIYQNVEKPPESSEA</sequence>
<dbReference type="Gene3D" id="3.90.190.10">
    <property type="entry name" value="Protein tyrosine phosphatase superfamily"/>
    <property type="match status" value="1"/>
</dbReference>
<feature type="domain" description="Tyrosine specific protein phosphatases" evidence="3">
    <location>
        <begin position="82"/>
        <end position="157"/>
    </location>
</feature>
<dbReference type="Pfam" id="PF00102">
    <property type="entry name" value="Y_phosphatase"/>
    <property type="match status" value="1"/>
</dbReference>
<dbReference type="InterPro" id="IPR000387">
    <property type="entry name" value="Tyr_Pase_dom"/>
</dbReference>
<dbReference type="GO" id="GO:0004725">
    <property type="term" value="F:protein tyrosine phosphatase activity"/>
    <property type="evidence" value="ECO:0007669"/>
    <property type="project" value="InterPro"/>
</dbReference>
<dbReference type="PROSITE" id="PS50056">
    <property type="entry name" value="TYR_PHOSPHATASE_2"/>
    <property type="match status" value="1"/>
</dbReference>
<dbReference type="AlphaFoldDB" id="A0A8B7Z611"/>
<gene>
    <name evidence="5" type="primary">LOC110984383</name>
</gene>
<dbReference type="OMA" id="ENMPAKQ"/>
<dbReference type="PROSITE" id="PS50055">
    <property type="entry name" value="TYR_PHOSPHATASE_PTP"/>
    <property type="match status" value="1"/>
</dbReference>
<dbReference type="PROSITE" id="PS00383">
    <property type="entry name" value="TYR_PHOSPHATASE_1"/>
    <property type="match status" value="1"/>
</dbReference>
<dbReference type="InterPro" id="IPR029021">
    <property type="entry name" value="Prot-tyrosine_phosphatase-like"/>
</dbReference>
<dbReference type="SUPFAM" id="SSF52799">
    <property type="entry name" value="(Phosphotyrosine protein) phosphatases II"/>
    <property type="match status" value="1"/>
</dbReference>
<dbReference type="KEGG" id="aplc:110984383"/>
<dbReference type="InterPro" id="IPR050348">
    <property type="entry name" value="Protein-Tyr_Phosphatase"/>
</dbReference>
<evidence type="ECO:0000313" key="5">
    <source>
        <dbReference type="RefSeq" id="XP_022100235.1"/>
    </source>
</evidence>
<proteinExistence type="predicted"/>
<accession>A0A8B7Z611</accession>
<evidence type="ECO:0000313" key="4">
    <source>
        <dbReference type="Proteomes" id="UP000694845"/>
    </source>
</evidence>
<dbReference type="PANTHER" id="PTHR19134:SF534">
    <property type="entry name" value="LD27988P"/>
    <property type="match status" value="1"/>
</dbReference>
<protein>
    <submittedName>
        <fullName evidence="5">Receptor-type tyrosine-protein phosphatase alpha-like</fullName>
    </submittedName>
</protein>
<dbReference type="PRINTS" id="PR00700">
    <property type="entry name" value="PRTYPHPHTASE"/>
</dbReference>
<keyword evidence="4" id="KW-1185">Reference proteome</keyword>
<dbReference type="InterPro" id="IPR000242">
    <property type="entry name" value="PTP_cat"/>
</dbReference>
<dbReference type="PANTHER" id="PTHR19134">
    <property type="entry name" value="RECEPTOR-TYPE TYROSINE-PROTEIN PHOSPHATASE"/>
    <property type="match status" value="1"/>
</dbReference>
<feature type="region of interest" description="Disordered" evidence="1">
    <location>
        <begin position="186"/>
        <end position="213"/>
    </location>
</feature>
<organism evidence="4 5">
    <name type="scientific">Acanthaster planci</name>
    <name type="common">Crown-of-thorns starfish</name>
    <dbReference type="NCBI Taxonomy" id="133434"/>
    <lineage>
        <taxon>Eukaryota</taxon>
        <taxon>Metazoa</taxon>
        <taxon>Echinodermata</taxon>
        <taxon>Eleutherozoa</taxon>
        <taxon>Asterozoa</taxon>
        <taxon>Asteroidea</taxon>
        <taxon>Valvatacea</taxon>
        <taxon>Valvatida</taxon>
        <taxon>Acanthasteridae</taxon>
        <taxon>Acanthaster</taxon>
    </lineage>
</organism>